<protein>
    <recommendedName>
        <fullName evidence="3">Zinc finger Sec23/Sec24-type domain-containing protein</fullName>
    </recommendedName>
</protein>
<dbReference type="GO" id="GO:0006886">
    <property type="term" value="P:intracellular protein transport"/>
    <property type="evidence" value="ECO:0007669"/>
    <property type="project" value="InterPro"/>
</dbReference>
<dbReference type="RefSeq" id="XP_068357674.1">
    <property type="nucleotide sequence ID" value="XM_068505891.1"/>
</dbReference>
<dbReference type="VEuPathDB" id="TrichDB:TRFO_27991"/>
<dbReference type="GO" id="GO:0030127">
    <property type="term" value="C:COPII vesicle coat"/>
    <property type="evidence" value="ECO:0007669"/>
    <property type="project" value="InterPro"/>
</dbReference>
<dbReference type="InterPro" id="IPR036174">
    <property type="entry name" value="Znf_Sec23_Sec24_sf"/>
</dbReference>
<sequence>MQSTLSVFPATKKLLESTKIPFVMYTQPIPEDLHIFENSNIQVPRCPNPNCTAFFNGLCSINSRGWSCSVCGQHSNFKDKELASLNSLMATPSFQIIDPSVTFPLTHVIIVGCGDLSPASAIMQSLPPEAPVWVFVMNTDQTARKLVTTAGNLSQLSKLPKSAIRVPLTTTIPLLLTLLNAKKSCFWCRVFCAGCNIDDKTIEKLKQIDKIPIRIDFFIDSPISPSISTFSSFVPGVIRTYQSFSNQDSLNQAIDVASYDCARPFGFQCKVIVKSGPHYKSSCDADRPTLSVIASSRAVVPFIVVPPVRDQKLMFQAIQVLAHVHIWDPPTNTLKKCTNVLNFDFPVSSDINTLISSASSSSLFDYWSRHNQLHLADRLKPDFENIKPLASMCQKVNSKNKKEFESFCTEFFALCPPTTWRFVLGTYVETLNNKDSNETAVIIVKKFPNVYFALKEGVDVLLGDTVRKFVELCRPLSVSVHQYSFDQIHTEFKKELISKTNPK</sequence>
<dbReference type="GeneID" id="94840595"/>
<dbReference type="GO" id="GO:0006888">
    <property type="term" value="P:endoplasmic reticulum to Golgi vesicle-mediated transport"/>
    <property type="evidence" value="ECO:0007669"/>
    <property type="project" value="InterPro"/>
</dbReference>
<organism evidence="1 2">
    <name type="scientific">Tritrichomonas foetus</name>
    <dbReference type="NCBI Taxonomy" id="1144522"/>
    <lineage>
        <taxon>Eukaryota</taxon>
        <taxon>Metamonada</taxon>
        <taxon>Parabasalia</taxon>
        <taxon>Tritrichomonadida</taxon>
        <taxon>Tritrichomonadidae</taxon>
        <taxon>Tritrichomonas</taxon>
    </lineage>
</organism>
<dbReference type="OrthoDB" id="10425155at2759"/>
<keyword evidence="2" id="KW-1185">Reference proteome</keyword>
<evidence type="ECO:0008006" key="3">
    <source>
        <dbReference type="Google" id="ProtNLM"/>
    </source>
</evidence>
<accession>A0A1J4K0Q7</accession>
<dbReference type="Proteomes" id="UP000179807">
    <property type="component" value="Unassembled WGS sequence"/>
</dbReference>
<name>A0A1J4K0Q7_9EUKA</name>
<proteinExistence type="predicted"/>
<dbReference type="GO" id="GO:0008270">
    <property type="term" value="F:zinc ion binding"/>
    <property type="evidence" value="ECO:0007669"/>
    <property type="project" value="InterPro"/>
</dbReference>
<evidence type="ECO:0000313" key="2">
    <source>
        <dbReference type="Proteomes" id="UP000179807"/>
    </source>
</evidence>
<evidence type="ECO:0000313" key="1">
    <source>
        <dbReference type="EMBL" id="OHT04538.1"/>
    </source>
</evidence>
<dbReference type="EMBL" id="MLAK01000790">
    <property type="protein sequence ID" value="OHT04538.1"/>
    <property type="molecule type" value="Genomic_DNA"/>
</dbReference>
<dbReference type="AlphaFoldDB" id="A0A1J4K0Q7"/>
<reference evidence="1" key="1">
    <citation type="submission" date="2016-10" db="EMBL/GenBank/DDBJ databases">
        <authorList>
            <person name="Benchimol M."/>
            <person name="Almeida L.G."/>
            <person name="Vasconcelos A.T."/>
            <person name="Perreira-Neves A."/>
            <person name="Rosa I.A."/>
            <person name="Tasca T."/>
            <person name="Bogo M.R."/>
            <person name="de Souza W."/>
        </authorList>
    </citation>
    <scope>NUCLEOTIDE SEQUENCE [LARGE SCALE GENOMIC DNA]</scope>
    <source>
        <strain evidence="1">K</strain>
    </source>
</reference>
<comment type="caution">
    <text evidence="1">The sequence shown here is derived from an EMBL/GenBank/DDBJ whole genome shotgun (WGS) entry which is preliminary data.</text>
</comment>
<dbReference type="SUPFAM" id="SSF82919">
    <property type="entry name" value="Zn-finger domain of Sec23/24"/>
    <property type="match status" value="1"/>
</dbReference>
<gene>
    <name evidence="1" type="ORF">TRFO_27991</name>
</gene>